<name>A0A8D2Q9C2_VARKO</name>
<dbReference type="Pfam" id="PF00446">
    <property type="entry name" value="GnRH"/>
    <property type="match status" value="1"/>
</dbReference>
<dbReference type="Ensembl" id="ENSVKKT00000029037.1">
    <property type="protein sequence ID" value="ENSVKKP00000028359.1"/>
    <property type="gene ID" value="ENSVKKG00000018350.1"/>
</dbReference>
<evidence type="ECO:0000256" key="4">
    <source>
        <dbReference type="ARBA" id="ARBA00022685"/>
    </source>
</evidence>
<sequence>MARRASLLLSFCIILTVSLHLSEAQHWSHGWYPGGKRQADSAQSLEVRGSALPPAPPFSNPLSSAHGIPIAGRATLDAAERWWQQYTGLQGPLISSSQAVLVSFGLCPFLTGSQHLSQGKTQLQCFF</sequence>
<comment type="similarity">
    <text evidence="2 8">Belongs to the GnRH family.</text>
</comment>
<dbReference type="InterPro" id="IPR002012">
    <property type="entry name" value="GnRH"/>
</dbReference>
<keyword evidence="4" id="KW-0165">Cleavage on pair of basic residues</keyword>
<organism evidence="10 11">
    <name type="scientific">Varanus komodoensis</name>
    <name type="common">Komodo dragon</name>
    <dbReference type="NCBI Taxonomy" id="61221"/>
    <lineage>
        <taxon>Eukaryota</taxon>
        <taxon>Metazoa</taxon>
        <taxon>Chordata</taxon>
        <taxon>Craniata</taxon>
        <taxon>Vertebrata</taxon>
        <taxon>Euteleostomi</taxon>
        <taxon>Lepidosauria</taxon>
        <taxon>Squamata</taxon>
        <taxon>Bifurcata</taxon>
        <taxon>Unidentata</taxon>
        <taxon>Episquamata</taxon>
        <taxon>Toxicofera</taxon>
        <taxon>Anguimorpha</taxon>
        <taxon>Paleoanguimorpha</taxon>
        <taxon>Varanoidea</taxon>
        <taxon>Varanidae</taxon>
        <taxon>Varanus</taxon>
    </lineage>
</organism>
<evidence type="ECO:0000313" key="10">
    <source>
        <dbReference type="Ensembl" id="ENSVKKP00000028359.1"/>
    </source>
</evidence>
<evidence type="ECO:0000256" key="3">
    <source>
        <dbReference type="ARBA" id="ARBA00022525"/>
    </source>
</evidence>
<comment type="subcellular location">
    <subcellularLocation>
        <location evidence="1 8">Secreted</location>
    </subcellularLocation>
</comment>
<evidence type="ECO:0000256" key="8">
    <source>
        <dbReference type="RuleBase" id="RU000635"/>
    </source>
</evidence>
<evidence type="ECO:0000256" key="1">
    <source>
        <dbReference type="ARBA" id="ARBA00004613"/>
    </source>
</evidence>
<reference evidence="10" key="2">
    <citation type="submission" date="2025-09" db="UniProtKB">
        <authorList>
            <consortium name="Ensembl"/>
        </authorList>
    </citation>
    <scope>IDENTIFICATION</scope>
</reference>
<dbReference type="PANTHER" id="PTHR10522:SF6">
    <property type="entry name" value="PROGONADOLIBERIN-2"/>
    <property type="match status" value="1"/>
</dbReference>
<dbReference type="GO" id="GO:0031530">
    <property type="term" value="F:gonadotropin-releasing hormone receptor binding"/>
    <property type="evidence" value="ECO:0007669"/>
    <property type="project" value="TreeGrafter"/>
</dbReference>
<accession>A0A8D2Q9C2</accession>
<evidence type="ECO:0000256" key="9">
    <source>
        <dbReference type="SAM" id="SignalP"/>
    </source>
</evidence>
<keyword evidence="7 8" id="KW-0027">Amidation</keyword>
<evidence type="ECO:0000256" key="2">
    <source>
        <dbReference type="ARBA" id="ARBA00010968"/>
    </source>
</evidence>
<keyword evidence="11" id="KW-1185">Reference proteome</keyword>
<evidence type="ECO:0000256" key="5">
    <source>
        <dbReference type="ARBA" id="ARBA00022702"/>
    </source>
</evidence>
<dbReference type="GO" id="GO:0005615">
    <property type="term" value="C:extracellular space"/>
    <property type="evidence" value="ECO:0007669"/>
    <property type="project" value="TreeGrafter"/>
</dbReference>
<keyword evidence="6 9" id="KW-0732">Signal</keyword>
<keyword evidence="3" id="KW-0964">Secreted</keyword>
<comment type="function">
    <text evidence="8">Stimulates the secretion of gonadotropins.</text>
</comment>
<dbReference type="InterPro" id="IPR019792">
    <property type="entry name" value="Gonadoliberin"/>
</dbReference>
<feature type="signal peptide" evidence="9">
    <location>
        <begin position="1"/>
        <end position="24"/>
    </location>
</feature>
<protein>
    <recommendedName>
        <fullName evidence="8">Progonadoliberin</fullName>
    </recommendedName>
    <component>
        <recommendedName>
            <fullName evidence="8">Gonadoliberin</fullName>
        </recommendedName>
        <alternativeName>
            <fullName evidence="8">Gonadotropin-releasing hormone</fullName>
            <shortName evidence="8">GnRH</shortName>
        </alternativeName>
        <alternativeName>
            <fullName evidence="8">Luliberin</fullName>
        </alternativeName>
        <alternativeName>
            <fullName evidence="8">Luteinizing hormone-releasing hormone</fullName>
            <shortName evidence="8">LH-RH</shortName>
        </alternativeName>
    </component>
    <component>
        <recommendedName>
            <fullName evidence="8">GnRH-associated peptide</fullName>
        </recommendedName>
        <alternativeName>
            <fullName evidence="8">GnRH-associated peptide</fullName>
        </alternativeName>
    </component>
</protein>
<keyword evidence="5 8" id="KW-0372">Hormone</keyword>
<dbReference type="GO" id="GO:0005183">
    <property type="term" value="F:gonadotropin hormone-releasing hormone activity"/>
    <property type="evidence" value="ECO:0007669"/>
    <property type="project" value="TreeGrafter"/>
</dbReference>
<evidence type="ECO:0000313" key="11">
    <source>
        <dbReference type="Proteomes" id="UP000694545"/>
    </source>
</evidence>
<evidence type="ECO:0000256" key="7">
    <source>
        <dbReference type="ARBA" id="ARBA00022815"/>
    </source>
</evidence>
<dbReference type="AlphaFoldDB" id="A0A8D2Q9C2"/>
<evidence type="ECO:0000256" key="6">
    <source>
        <dbReference type="ARBA" id="ARBA00022729"/>
    </source>
</evidence>
<reference evidence="10" key="1">
    <citation type="submission" date="2025-08" db="UniProtKB">
        <authorList>
            <consortium name="Ensembl"/>
        </authorList>
    </citation>
    <scope>IDENTIFICATION</scope>
</reference>
<proteinExistence type="inferred from homology"/>
<dbReference type="Proteomes" id="UP000694545">
    <property type="component" value="Unplaced"/>
</dbReference>
<feature type="chain" id="PRO_5034481618" description="Progonadoliberin" evidence="9">
    <location>
        <begin position="25"/>
        <end position="127"/>
    </location>
</feature>
<dbReference type="PROSITE" id="PS00473">
    <property type="entry name" value="GNRH"/>
    <property type="match status" value="1"/>
</dbReference>
<dbReference type="PANTHER" id="PTHR10522">
    <property type="entry name" value="GONADOLIBERIN"/>
    <property type="match status" value="1"/>
</dbReference>